<evidence type="ECO:0000313" key="2">
    <source>
        <dbReference type="EMBL" id="CAG8952615.1"/>
    </source>
</evidence>
<dbReference type="InterPro" id="IPR045518">
    <property type="entry name" value="2EXR"/>
</dbReference>
<dbReference type="OrthoDB" id="3557569at2759"/>
<feature type="domain" description="2EXR" evidence="1">
    <location>
        <begin position="51"/>
        <end position="141"/>
    </location>
</feature>
<dbReference type="Pfam" id="PF20150">
    <property type="entry name" value="2EXR"/>
    <property type="match status" value="1"/>
</dbReference>
<dbReference type="EMBL" id="CAJVRL010000046">
    <property type="protein sequence ID" value="CAG8952615.1"/>
    <property type="molecule type" value="Genomic_DNA"/>
</dbReference>
<evidence type="ECO:0000313" key="3">
    <source>
        <dbReference type="Proteomes" id="UP000696280"/>
    </source>
</evidence>
<gene>
    <name evidence="2" type="ORF">HYFRA_00009721</name>
</gene>
<comment type="caution">
    <text evidence="2">The sequence shown here is derived from an EMBL/GenBank/DDBJ whole genome shotgun (WGS) entry which is preliminary data.</text>
</comment>
<evidence type="ECO:0000259" key="1">
    <source>
        <dbReference type="Pfam" id="PF20150"/>
    </source>
</evidence>
<dbReference type="AlphaFoldDB" id="A0A9N9KR61"/>
<keyword evidence="3" id="KW-1185">Reference proteome</keyword>
<dbReference type="Proteomes" id="UP000696280">
    <property type="component" value="Unassembled WGS sequence"/>
</dbReference>
<sequence length="340" mass="39755">MVPSLPGTNTTRSKSEEIPPLTYTGQELALHIKNRLPLRWPWTPPPPPNTFPQFARLPAELRLLIWTHALPKCRIIRILWDPEIEAYRGVSAMENSLFKPIPAPPVLHVNRESRCQGLKFYSLAFATSPSNSRIYFDYNKDWATITWPWWQGGVDISLPLTTFGNLDFTCTRRLCIPERDFWRLRRRHFADLAPFSSLYQIYIEHRDDGDHASSKLVPNGEFPSRDKAVDDLLERVRKGTLLNYCTKGVGGYRWPMLLGKDDPSRYWYDSWNILHKLGPIHHLKWPDMLDLYIDLIYSSHPHPKFAEKTRLAKLKLEQLWPRIDEQFELQKSKSKKKTGP</sequence>
<protein>
    <recommendedName>
        <fullName evidence="1">2EXR domain-containing protein</fullName>
    </recommendedName>
</protein>
<name>A0A9N9KR61_9HELO</name>
<proteinExistence type="predicted"/>
<organism evidence="2 3">
    <name type="scientific">Hymenoscyphus fraxineus</name>
    <dbReference type="NCBI Taxonomy" id="746836"/>
    <lineage>
        <taxon>Eukaryota</taxon>
        <taxon>Fungi</taxon>
        <taxon>Dikarya</taxon>
        <taxon>Ascomycota</taxon>
        <taxon>Pezizomycotina</taxon>
        <taxon>Leotiomycetes</taxon>
        <taxon>Helotiales</taxon>
        <taxon>Helotiaceae</taxon>
        <taxon>Hymenoscyphus</taxon>
    </lineage>
</organism>
<dbReference type="PANTHER" id="PTHR35910">
    <property type="entry name" value="2EXR DOMAIN-CONTAINING PROTEIN"/>
    <property type="match status" value="1"/>
</dbReference>
<dbReference type="PANTHER" id="PTHR35910:SF6">
    <property type="entry name" value="2EXR DOMAIN-CONTAINING PROTEIN"/>
    <property type="match status" value="1"/>
</dbReference>
<reference evidence="2" key="1">
    <citation type="submission" date="2021-07" db="EMBL/GenBank/DDBJ databases">
        <authorList>
            <person name="Durling M."/>
        </authorList>
    </citation>
    <scope>NUCLEOTIDE SEQUENCE</scope>
</reference>
<accession>A0A9N9KR61</accession>